<proteinExistence type="predicted"/>
<gene>
    <name evidence="1" type="ORF">PFFCH_05596</name>
</gene>
<protein>
    <submittedName>
        <fullName evidence="1">Uncharacterized protein</fullName>
    </submittedName>
</protein>
<reference evidence="1 2" key="2">
    <citation type="submission" date="2013-02" db="EMBL/GenBank/DDBJ databases">
        <title>The Genome Sequence of Plasmodium falciparum FCH/4.</title>
        <authorList>
            <consortium name="The Broad Institute Genome Sequencing Platform"/>
            <consortium name="The Broad Institute Genome Sequencing Center for Infectious Disease"/>
            <person name="Neafsey D."/>
            <person name="Cheeseman I."/>
            <person name="Volkman S."/>
            <person name="Adams J."/>
            <person name="Walker B."/>
            <person name="Young S.K."/>
            <person name="Zeng Q."/>
            <person name="Gargeya S."/>
            <person name="Fitzgerald M."/>
            <person name="Haas B."/>
            <person name="Abouelleil A."/>
            <person name="Alvarado L."/>
            <person name="Arachchi H.M."/>
            <person name="Berlin A.M."/>
            <person name="Chapman S.B."/>
            <person name="Dewar J."/>
            <person name="Goldberg J."/>
            <person name="Griggs A."/>
            <person name="Gujja S."/>
            <person name="Hansen M."/>
            <person name="Howarth C."/>
            <person name="Imamovic A."/>
            <person name="Larimer J."/>
            <person name="McCowan C."/>
            <person name="Murphy C."/>
            <person name="Neiman D."/>
            <person name="Pearson M."/>
            <person name="Priest M."/>
            <person name="Roberts A."/>
            <person name="Saif S."/>
            <person name="Shea T."/>
            <person name="Sisk P."/>
            <person name="Sykes S."/>
            <person name="Wortman J."/>
            <person name="Nusbaum C."/>
            <person name="Birren B."/>
        </authorList>
    </citation>
    <scope>NUCLEOTIDE SEQUENCE [LARGE SCALE GENOMIC DNA]</scope>
    <source>
        <strain evidence="1 2">FCH/4</strain>
    </source>
</reference>
<sequence>MFQLGYIWNFQNISFTQCINITEESFIHIQHLIYSSTCLVKLYISRFLFYTKLHFTILKIFQNVLKL</sequence>
<reference evidence="1 2" key="1">
    <citation type="submission" date="2013-02" db="EMBL/GenBank/DDBJ databases">
        <title>The Genome Annotation of Plasmodium falciparum FCH/4.</title>
        <authorList>
            <consortium name="The Broad Institute Genome Sequencing Platform"/>
            <consortium name="The Broad Institute Genome Sequencing Center for Infectious Disease"/>
            <person name="Neafsey D."/>
            <person name="Hoffman S."/>
            <person name="Volkman S."/>
            <person name="Rosenthal P."/>
            <person name="Walker B."/>
            <person name="Young S.K."/>
            <person name="Zeng Q."/>
            <person name="Gargeya S."/>
            <person name="Fitzgerald M."/>
            <person name="Haas B."/>
            <person name="Abouelleil A."/>
            <person name="Allen A.W."/>
            <person name="Alvarado L."/>
            <person name="Arachchi H.M."/>
            <person name="Berlin A.M."/>
            <person name="Chapman S.B."/>
            <person name="Gainer-Dewar J."/>
            <person name="Goldberg J."/>
            <person name="Griggs A."/>
            <person name="Gujja S."/>
            <person name="Hansen M."/>
            <person name="Howarth C."/>
            <person name="Imamovic A."/>
            <person name="Ireland A."/>
            <person name="Larimer J."/>
            <person name="McCowan C."/>
            <person name="Murphy C."/>
            <person name="Pearson M."/>
            <person name="Poon T.W."/>
            <person name="Priest M."/>
            <person name="Roberts A."/>
            <person name="Saif S."/>
            <person name="Shea T."/>
            <person name="Sisk P."/>
            <person name="Sykes S."/>
            <person name="Wortman J."/>
            <person name="Nusbaum C."/>
            <person name="Birren B."/>
        </authorList>
    </citation>
    <scope>NUCLEOTIDE SEQUENCE [LARGE SCALE GENOMIC DNA]</scope>
    <source>
        <strain evidence="1 2">FCH/4</strain>
    </source>
</reference>
<dbReference type="AlphaFoldDB" id="A0A024VFN6"/>
<evidence type="ECO:0000313" key="1">
    <source>
        <dbReference type="EMBL" id="ETW26995.1"/>
    </source>
</evidence>
<evidence type="ECO:0000313" key="2">
    <source>
        <dbReference type="Proteomes" id="UP000030656"/>
    </source>
</evidence>
<dbReference type="EMBL" id="KI928150">
    <property type="protein sequence ID" value="ETW26995.1"/>
    <property type="molecule type" value="Genomic_DNA"/>
</dbReference>
<name>A0A024VFN6_PLAFA</name>
<organism evidence="1 2">
    <name type="scientific">Plasmodium falciparum FCH/4</name>
    <dbReference type="NCBI Taxonomy" id="1036724"/>
    <lineage>
        <taxon>Eukaryota</taxon>
        <taxon>Sar</taxon>
        <taxon>Alveolata</taxon>
        <taxon>Apicomplexa</taxon>
        <taxon>Aconoidasida</taxon>
        <taxon>Haemosporida</taxon>
        <taxon>Plasmodiidae</taxon>
        <taxon>Plasmodium</taxon>
        <taxon>Plasmodium (Laverania)</taxon>
    </lineage>
</organism>
<dbReference type="Proteomes" id="UP000030656">
    <property type="component" value="Unassembled WGS sequence"/>
</dbReference>
<accession>A0A024VFN6</accession>